<organism evidence="2 3">
    <name type="scientific">Saccharopolyspora gregorii</name>
    <dbReference type="NCBI Taxonomy" id="33914"/>
    <lineage>
        <taxon>Bacteria</taxon>
        <taxon>Bacillati</taxon>
        <taxon>Actinomycetota</taxon>
        <taxon>Actinomycetes</taxon>
        <taxon>Pseudonocardiales</taxon>
        <taxon>Pseudonocardiaceae</taxon>
        <taxon>Saccharopolyspora</taxon>
    </lineage>
</organism>
<feature type="region of interest" description="Disordered" evidence="1">
    <location>
        <begin position="21"/>
        <end position="73"/>
    </location>
</feature>
<evidence type="ECO:0000313" key="3">
    <source>
        <dbReference type="Proteomes" id="UP001500483"/>
    </source>
</evidence>
<accession>A0ABP6RM27</accession>
<name>A0ABP6RM27_9PSEU</name>
<dbReference type="Proteomes" id="UP001500483">
    <property type="component" value="Unassembled WGS sequence"/>
</dbReference>
<proteinExistence type="predicted"/>
<reference evidence="3" key="1">
    <citation type="journal article" date="2019" name="Int. J. Syst. Evol. Microbiol.">
        <title>The Global Catalogue of Microorganisms (GCM) 10K type strain sequencing project: providing services to taxonomists for standard genome sequencing and annotation.</title>
        <authorList>
            <consortium name="The Broad Institute Genomics Platform"/>
            <consortium name="The Broad Institute Genome Sequencing Center for Infectious Disease"/>
            <person name="Wu L."/>
            <person name="Ma J."/>
        </authorList>
    </citation>
    <scope>NUCLEOTIDE SEQUENCE [LARGE SCALE GENOMIC DNA]</scope>
    <source>
        <strain evidence="3">JCM 9687</strain>
    </source>
</reference>
<feature type="compositionally biased region" description="Basic and acidic residues" evidence="1">
    <location>
        <begin position="27"/>
        <end position="48"/>
    </location>
</feature>
<evidence type="ECO:0000313" key="2">
    <source>
        <dbReference type="EMBL" id="GAA3355242.1"/>
    </source>
</evidence>
<gene>
    <name evidence="2" type="ORF">GCM10020366_14550</name>
</gene>
<keyword evidence="3" id="KW-1185">Reference proteome</keyword>
<evidence type="ECO:0000256" key="1">
    <source>
        <dbReference type="SAM" id="MobiDB-lite"/>
    </source>
</evidence>
<protein>
    <submittedName>
        <fullName evidence="2">Uncharacterized protein</fullName>
    </submittedName>
</protein>
<sequence>MPCLPRPSYAGDMASYGELFPGRKLRHEGDQGAPGREHDPGGPLDLDRGVVFLAPPKQGSGETPPERDAPAED</sequence>
<dbReference type="EMBL" id="BAAAYK010000038">
    <property type="protein sequence ID" value="GAA3355242.1"/>
    <property type="molecule type" value="Genomic_DNA"/>
</dbReference>
<feature type="compositionally biased region" description="Basic and acidic residues" evidence="1">
    <location>
        <begin position="64"/>
        <end position="73"/>
    </location>
</feature>
<comment type="caution">
    <text evidence="2">The sequence shown here is derived from an EMBL/GenBank/DDBJ whole genome shotgun (WGS) entry which is preliminary data.</text>
</comment>